<protein>
    <submittedName>
        <fullName evidence="11">Zinc finger protein 236-like</fullName>
    </submittedName>
</protein>
<evidence type="ECO:0000256" key="2">
    <source>
        <dbReference type="ARBA" id="ARBA00022723"/>
    </source>
</evidence>
<dbReference type="InterPro" id="IPR013087">
    <property type="entry name" value="Znf_C2H2_type"/>
</dbReference>
<dbReference type="Proteomes" id="UP000504635">
    <property type="component" value="Unplaced"/>
</dbReference>
<feature type="domain" description="C2H2-type" evidence="9">
    <location>
        <begin position="583"/>
        <end position="610"/>
    </location>
</feature>
<feature type="domain" description="C2H2-type" evidence="9">
    <location>
        <begin position="329"/>
        <end position="356"/>
    </location>
</feature>
<evidence type="ECO:0000256" key="6">
    <source>
        <dbReference type="ARBA" id="ARBA00023125"/>
    </source>
</evidence>
<evidence type="ECO:0000259" key="9">
    <source>
        <dbReference type="PROSITE" id="PS50157"/>
    </source>
</evidence>
<feature type="domain" description="C2H2-type" evidence="9">
    <location>
        <begin position="219"/>
        <end position="246"/>
    </location>
</feature>
<dbReference type="SMART" id="SM00355">
    <property type="entry name" value="ZnF_C2H2"/>
    <property type="match status" value="25"/>
</dbReference>
<feature type="domain" description="C2H2-type" evidence="9">
    <location>
        <begin position="1275"/>
        <end position="1298"/>
    </location>
</feature>
<feature type="domain" description="C2H2-type" evidence="9">
    <location>
        <begin position="738"/>
        <end position="761"/>
    </location>
</feature>
<dbReference type="GO" id="GO:0008270">
    <property type="term" value="F:zinc ion binding"/>
    <property type="evidence" value="ECO:0007669"/>
    <property type="project" value="UniProtKB-KW"/>
</dbReference>
<feature type="domain" description="C2H2-type" evidence="9">
    <location>
        <begin position="1019"/>
        <end position="1046"/>
    </location>
</feature>
<dbReference type="PANTHER" id="PTHR24376:SF243">
    <property type="entry name" value="C2H2-TYPE DOMAIN-CONTAINING PROTEIN"/>
    <property type="match status" value="1"/>
</dbReference>
<dbReference type="Gene3D" id="3.30.160.60">
    <property type="entry name" value="Classic Zinc Finger"/>
    <property type="match status" value="17"/>
</dbReference>
<dbReference type="PROSITE" id="PS50157">
    <property type="entry name" value="ZINC_FINGER_C2H2_2"/>
    <property type="match status" value="23"/>
</dbReference>
<evidence type="ECO:0000256" key="5">
    <source>
        <dbReference type="ARBA" id="ARBA00022833"/>
    </source>
</evidence>
<dbReference type="PANTHER" id="PTHR24376">
    <property type="entry name" value="ZINC FINGER PROTEIN"/>
    <property type="match status" value="1"/>
</dbReference>
<dbReference type="RefSeq" id="XP_030756317.1">
    <property type="nucleotide sequence ID" value="XM_030900457.1"/>
</dbReference>
<feature type="domain" description="C2H2-type" evidence="9">
    <location>
        <begin position="163"/>
        <end position="191"/>
    </location>
</feature>
<feature type="domain" description="C2H2-type" evidence="9">
    <location>
        <begin position="390"/>
        <end position="418"/>
    </location>
</feature>
<dbReference type="GO" id="GO:0030674">
    <property type="term" value="F:protein-macromolecule adaptor activity"/>
    <property type="evidence" value="ECO:0007669"/>
    <property type="project" value="UniProtKB-ARBA"/>
</dbReference>
<feature type="domain" description="C2H2-type" evidence="9">
    <location>
        <begin position="682"/>
        <end position="709"/>
    </location>
</feature>
<feature type="domain" description="C2H2-type" evidence="9">
    <location>
        <begin position="1049"/>
        <end position="1076"/>
    </location>
</feature>
<keyword evidence="4 8" id="KW-0863">Zinc-finger</keyword>
<accession>A0A6J2XXY7</accession>
<dbReference type="InterPro" id="IPR036236">
    <property type="entry name" value="Znf_C2H2_sf"/>
</dbReference>
<name>A0A6J2XXY7_SITOR</name>
<dbReference type="InParanoid" id="A0A6J2XXY7"/>
<evidence type="ECO:0000313" key="11">
    <source>
        <dbReference type="RefSeq" id="XP_030756317.1"/>
    </source>
</evidence>
<feature type="domain" description="C2H2-type" evidence="9">
    <location>
        <begin position="1246"/>
        <end position="1274"/>
    </location>
</feature>
<feature type="domain" description="C2H2-type" evidence="9">
    <location>
        <begin position="654"/>
        <end position="681"/>
    </location>
</feature>
<dbReference type="PROSITE" id="PS00028">
    <property type="entry name" value="ZINC_FINGER_C2H2_1"/>
    <property type="match status" value="24"/>
</dbReference>
<dbReference type="SUPFAM" id="SSF57667">
    <property type="entry name" value="beta-beta-alpha zinc fingers"/>
    <property type="match status" value="11"/>
</dbReference>
<evidence type="ECO:0000256" key="4">
    <source>
        <dbReference type="ARBA" id="ARBA00022771"/>
    </source>
</evidence>
<evidence type="ECO:0000313" key="10">
    <source>
        <dbReference type="Proteomes" id="UP000504635"/>
    </source>
</evidence>
<proteinExistence type="predicted"/>
<dbReference type="GO" id="GO:0005634">
    <property type="term" value="C:nucleus"/>
    <property type="evidence" value="ECO:0007669"/>
    <property type="project" value="UniProtKB-SubCell"/>
</dbReference>
<evidence type="ECO:0000256" key="7">
    <source>
        <dbReference type="ARBA" id="ARBA00023242"/>
    </source>
</evidence>
<evidence type="ECO:0000256" key="8">
    <source>
        <dbReference type="PROSITE-ProRule" id="PRU00042"/>
    </source>
</evidence>
<feature type="domain" description="C2H2-type" evidence="9">
    <location>
        <begin position="1077"/>
        <end position="1111"/>
    </location>
</feature>
<dbReference type="OrthoDB" id="6077919at2759"/>
<dbReference type="GeneID" id="115882399"/>
<feature type="domain" description="C2H2-type" evidence="9">
    <location>
        <begin position="301"/>
        <end position="328"/>
    </location>
</feature>
<sequence length="1326" mass="151104">MITAGLDSLHIFLDNNRDNNGTRNNAQNASVDNQLIAQNCFIRQLEDGNYELVFYNTQDSQNGNECVGIDELNKDVSCEKLVEKTNDKVGPKGVKVSVIQTNKIETKPTEHVKTPTNKLLGSIKLEKPSINTTIYSCIKCKDQFNSLTLFRTHLKLHKTEKKFSCTKCLTGFNIENNLKVHMTIYHTGHTDVCPICKIKFQRKASLKSHVIVHQVEELMSCDECQAEFQNEDELLKHMEVHAVTKMVKNENDSLVCPYCKLDFLTLADYKQHIEKHVEVKRNVLKGKKPKRKKGRERITSHKCKYCGKMFSKGCLLERHERIHTGEKPYVCKICNRAFAQNGTLLIHLGSHTGYKPYSCSLCPAKFTQKGNLRAHIDKTHTAPQGNQKTYKCTQCACIFKKIATLNGHITKVHLTTKYQENNAESDDAVDQALDGLKKLNEALNKLKDSVKTDIKLSVDSSNGVPGSSLVKLAESEANGDIRRYLVRQKKIGDVRWYFCDYCTSRFKKPSDLIRHIRTHTLEKPFKCTKCNQSFALKSTLMNHHKTHISACCECNYCDSRFRSDKNLEAHLKRHERSARMPSFYCTLCDKVFCSLEEANKHRSVHEIENQNTLNIIQPIEKEPLYQTVYGSLPLKPPKSRLSNTGNECPSERPHHCKICDARFKRLRGLKRHVMYHTGERKFKCIICPKAFITKYRLKEHMNYHKNIRNYCCLTCGKKFVTASLLKRHTIVHNTLKPYLCPYCSKCFKTLLLTRTHIRNVHKLNLLGKDVNTAGSSGASNESSKISMVLNIEPQPALPEPTPTYEMVYLNFGDVELTNQDPNTIGNVPLNTLKIPNEPLLPDHIQASPALYNVEVDKPEMIDSTDIVKYCYGHGKLATPFSELNLFSAVDLSSAPVNLGQKEGMDILTAQVLCVNCHKMFSDMAVFQSHACSTTAESINVQTAKKNLVKEETELKETKLKQNSCSLCPYVTNSEEKLRRHLSFNHTDTVDKVCKFCYKDFKKPSDLARHLRTHTGERPYECTQCKKKFSLKSTLESHSRTHDSSSQKTVVCDVCNANLTTKSSLKVHMLLHTGERPYACNFCDQTFRTSAIRRAHEKNIHVNGVKHTQQPPKGFKLMKYVAEELVEDLQRQEQPKIQEQIILAPNQEPLSLDSVNFLQNIQNSSIIVAENAIPFSLSDIALINYGEEQNLMDLKDLDETLQNEEVTCKVPQAKSSKIECDLCHKLYASKDVLRKHKKNVHGQNKKFPCIKCDKGYDDSEELNKHIIKVHTGHRPYSCQYCPNSFGESNSLKTHIKRIHQKSLLTQETNSALIGLQFDLPLENSLNI</sequence>
<dbReference type="GO" id="GO:0001228">
    <property type="term" value="F:DNA-binding transcription activator activity, RNA polymerase II-specific"/>
    <property type="evidence" value="ECO:0007669"/>
    <property type="project" value="TreeGrafter"/>
</dbReference>
<feature type="domain" description="C2H2-type" evidence="9">
    <location>
        <begin position="497"/>
        <end position="524"/>
    </location>
</feature>
<keyword evidence="7" id="KW-0539">Nucleus</keyword>
<dbReference type="Pfam" id="PF00096">
    <property type="entry name" value="zf-C2H2"/>
    <property type="match status" value="9"/>
</dbReference>
<dbReference type="FunFam" id="3.30.160.60:FF:002343">
    <property type="entry name" value="Zinc finger protein 33A"/>
    <property type="match status" value="1"/>
</dbReference>
<reference evidence="11" key="1">
    <citation type="submission" date="2025-08" db="UniProtKB">
        <authorList>
            <consortium name="RefSeq"/>
        </authorList>
    </citation>
    <scope>IDENTIFICATION</scope>
    <source>
        <tissue evidence="11">Gonads</tissue>
    </source>
</reference>
<evidence type="ECO:0000256" key="3">
    <source>
        <dbReference type="ARBA" id="ARBA00022737"/>
    </source>
</evidence>
<feature type="domain" description="C2H2-type" evidence="9">
    <location>
        <begin position="357"/>
        <end position="385"/>
    </location>
</feature>
<keyword evidence="2" id="KW-0479">Metal-binding</keyword>
<keyword evidence="3" id="KW-0677">Repeat</keyword>
<dbReference type="FunFam" id="3.30.160.60:FF:000100">
    <property type="entry name" value="Zinc finger 45-like"/>
    <property type="match status" value="1"/>
</dbReference>
<dbReference type="Pfam" id="PF13912">
    <property type="entry name" value="zf-C2H2_6"/>
    <property type="match status" value="2"/>
</dbReference>
<feature type="domain" description="C2H2-type" evidence="9">
    <location>
        <begin position="191"/>
        <end position="218"/>
    </location>
</feature>
<keyword evidence="10" id="KW-1185">Reference proteome</keyword>
<feature type="domain" description="C2H2-type" evidence="9">
    <location>
        <begin position="991"/>
        <end position="1018"/>
    </location>
</feature>
<dbReference type="KEGG" id="soy:115882399"/>
<dbReference type="FunFam" id="3.30.160.60:FF:001818">
    <property type="entry name" value="GDNF-inducible zinc finger protein 1 isoform X1"/>
    <property type="match status" value="1"/>
</dbReference>
<feature type="domain" description="C2H2-type" evidence="9">
    <location>
        <begin position="525"/>
        <end position="547"/>
    </location>
</feature>
<dbReference type="FunFam" id="3.30.160.60:FF:000688">
    <property type="entry name" value="zinc finger protein 197 isoform X1"/>
    <property type="match status" value="1"/>
</dbReference>
<dbReference type="GO" id="GO:0000978">
    <property type="term" value="F:RNA polymerase II cis-regulatory region sequence-specific DNA binding"/>
    <property type="evidence" value="ECO:0007669"/>
    <property type="project" value="TreeGrafter"/>
</dbReference>
<feature type="domain" description="C2H2-type" evidence="9">
    <location>
        <begin position="1217"/>
        <end position="1245"/>
    </location>
</feature>
<dbReference type="FunFam" id="3.30.160.60:FF:000557">
    <property type="entry name" value="zinc finger and SCAN domain-containing protein 29"/>
    <property type="match status" value="1"/>
</dbReference>
<gene>
    <name evidence="11" type="primary">LOC115882399</name>
</gene>
<dbReference type="FunFam" id="3.30.160.60:FF:000446">
    <property type="entry name" value="Zinc finger protein"/>
    <property type="match status" value="1"/>
</dbReference>
<comment type="subcellular location">
    <subcellularLocation>
        <location evidence="1">Nucleus</location>
    </subcellularLocation>
</comment>
<feature type="domain" description="C2H2-type" evidence="9">
    <location>
        <begin position="710"/>
        <end position="737"/>
    </location>
</feature>
<feature type="domain" description="C2H2-type" evidence="9">
    <location>
        <begin position="552"/>
        <end position="579"/>
    </location>
</feature>
<feature type="domain" description="C2H2-type" evidence="9">
    <location>
        <begin position="135"/>
        <end position="162"/>
    </location>
</feature>
<organism evidence="10 11">
    <name type="scientific">Sitophilus oryzae</name>
    <name type="common">Rice weevil</name>
    <name type="synonym">Curculio oryzae</name>
    <dbReference type="NCBI Taxonomy" id="7048"/>
    <lineage>
        <taxon>Eukaryota</taxon>
        <taxon>Metazoa</taxon>
        <taxon>Ecdysozoa</taxon>
        <taxon>Arthropoda</taxon>
        <taxon>Hexapoda</taxon>
        <taxon>Insecta</taxon>
        <taxon>Pterygota</taxon>
        <taxon>Neoptera</taxon>
        <taxon>Endopterygota</taxon>
        <taxon>Coleoptera</taxon>
        <taxon>Polyphaga</taxon>
        <taxon>Cucujiformia</taxon>
        <taxon>Curculionidae</taxon>
        <taxon>Dryophthorinae</taxon>
        <taxon>Sitophilus</taxon>
    </lineage>
</organism>
<keyword evidence="5" id="KW-0862">Zinc</keyword>
<keyword evidence="6" id="KW-0238">DNA-binding</keyword>
<evidence type="ECO:0000256" key="1">
    <source>
        <dbReference type="ARBA" id="ARBA00004123"/>
    </source>
</evidence>